<dbReference type="SUPFAM" id="SSF54909">
    <property type="entry name" value="Dimeric alpha+beta barrel"/>
    <property type="match status" value="1"/>
</dbReference>
<name>A0A6G9XRQ5_NOCBR</name>
<dbReference type="GO" id="GO:0062192">
    <property type="term" value="F:L-rhamnose mutarotase activity"/>
    <property type="evidence" value="ECO:0007669"/>
    <property type="project" value="UniProtKB-EC"/>
</dbReference>
<dbReference type="Proteomes" id="UP000501705">
    <property type="component" value="Chromosome"/>
</dbReference>
<evidence type="ECO:0000313" key="1">
    <source>
        <dbReference type="EMBL" id="QIS03599.1"/>
    </source>
</evidence>
<evidence type="ECO:0000313" key="2">
    <source>
        <dbReference type="Proteomes" id="UP000501705"/>
    </source>
</evidence>
<protein>
    <submittedName>
        <fullName evidence="1">L-rhamnose mutarotase</fullName>
        <ecNumber evidence="1">5.1.3.32</ecNumber>
    </submittedName>
</protein>
<reference evidence="1 2" key="1">
    <citation type="journal article" date="2019" name="ACS Chem. Biol.">
        <title>Identification and Mobilization of a Cryptic Antibiotic Biosynthesis Gene Locus from a Human-Pathogenic Nocardia Isolate.</title>
        <authorList>
            <person name="Herisse M."/>
            <person name="Ishida K."/>
            <person name="Porter J.L."/>
            <person name="Howden B."/>
            <person name="Hertweck C."/>
            <person name="Stinear T.P."/>
            <person name="Pidot S.J."/>
        </authorList>
    </citation>
    <scope>NUCLEOTIDE SEQUENCE [LARGE SCALE GENOMIC DNA]</scope>
    <source>
        <strain evidence="1 2">AUSMDU00024985</strain>
    </source>
</reference>
<dbReference type="EMBL" id="CP046171">
    <property type="protein sequence ID" value="QIS03599.1"/>
    <property type="molecule type" value="Genomic_DNA"/>
</dbReference>
<dbReference type="Pfam" id="PF05336">
    <property type="entry name" value="rhaM"/>
    <property type="match status" value="1"/>
</dbReference>
<gene>
    <name evidence="1" type="ORF">F5X71_15865</name>
</gene>
<dbReference type="InterPro" id="IPR011008">
    <property type="entry name" value="Dimeric_a/b-barrel"/>
</dbReference>
<proteinExistence type="predicted"/>
<keyword evidence="1" id="KW-0413">Isomerase</keyword>
<dbReference type="AlphaFoldDB" id="A0A6G9XRQ5"/>
<accession>A0A6G9XRQ5</accession>
<dbReference type="EC" id="5.1.3.32" evidence="1"/>
<organism evidence="1 2">
    <name type="scientific">Nocardia brasiliensis</name>
    <dbReference type="NCBI Taxonomy" id="37326"/>
    <lineage>
        <taxon>Bacteria</taxon>
        <taxon>Bacillati</taxon>
        <taxon>Actinomycetota</taxon>
        <taxon>Actinomycetes</taxon>
        <taxon>Mycobacteriales</taxon>
        <taxon>Nocardiaceae</taxon>
        <taxon>Nocardia</taxon>
    </lineage>
</organism>
<dbReference type="Gene3D" id="3.30.70.100">
    <property type="match status" value="1"/>
</dbReference>
<sequence>MARGAELVAAIEATGATSWTIWRSGTDLVHVIECAAHDELLARLADLPVNVAWQRLMSEFLAQPHDYSAAGAGAALPVVWELRTAQRLSSGGADD</sequence>
<dbReference type="InterPro" id="IPR008000">
    <property type="entry name" value="Rham/fucose_mutarotase"/>
</dbReference>